<name>A0A1G5F6V9_9BACL</name>
<reference evidence="2" key="1">
    <citation type="submission" date="2016-10" db="EMBL/GenBank/DDBJ databases">
        <authorList>
            <person name="Varghese N."/>
            <person name="Submissions S."/>
        </authorList>
    </citation>
    <scope>NUCLEOTIDE SEQUENCE [LARGE SCALE GENOMIC DNA]</scope>
    <source>
        <strain evidence="2">BL9</strain>
    </source>
</reference>
<evidence type="ECO:0000313" key="2">
    <source>
        <dbReference type="Proteomes" id="UP000198538"/>
    </source>
</evidence>
<keyword evidence="2" id="KW-1185">Reference proteome</keyword>
<dbReference type="EMBL" id="FMVM01000004">
    <property type="protein sequence ID" value="SCY34924.1"/>
    <property type="molecule type" value="Genomic_DNA"/>
</dbReference>
<dbReference type="Proteomes" id="UP000198538">
    <property type="component" value="Unassembled WGS sequence"/>
</dbReference>
<dbReference type="STRING" id="582692.SAMN05720606_10479"/>
<dbReference type="AlphaFoldDB" id="A0A1G5F6V9"/>
<dbReference type="RefSeq" id="WP_090917497.1">
    <property type="nucleotide sequence ID" value="NZ_FMVM01000004.1"/>
</dbReference>
<organism evidence="1 2">
    <name type="scientific">Paenibacillus polysaccharolyticus</name>
    <dbReference type="NCBI Taxonomy" id="582692"/>
    <lineage>
        <taxon>Bacteria</taxon>
        <taxon>Bacillati</taxon>
        <taxon>Bacillota</taxon>
        <taxon>Bacilli</taxon>
        <taxon>Bacillales</taxon>
        <taxon>Paenibacillaceae</taxon>
        <taxon>Paenibacillus</taxon>
    </lineage>
</organism>
<protein>
    <submittedName>
        <fullName evidence="1">Uncharacterized protein</fullName>
    </submittedName>
</protein>
<evidence type="ECO:0000313" key="1">
    <source>
        <dbReference type="EMBL" id="SCY34924.1"/>
    </source>
</evidence>
<proteinExistence type="predicted"/>
<gene>
    <name evidence="1" type="ORF">SAMN05720606_10479</name>
</gene>
<accession>A0A1G5F6V9</accession>
<sequence length="474" mass="54338">MIIHSFAPTLDIPYYYPCNFPLIHEVLERQGSVSSLAMLAASRLYTLPSCEDNGFVKTYFHKLDYEEPIWKINEQRELCNFEEGKIEIRRQLETGRLFLATGTSYHLPYCDDYHNPEYINKHVKQGSRHYLMDHWLAVYGMDEDHMYVYDPVFYKFKGKVEHAAFHDFWRGHQTIPELAEVKRKETLRTYGTTDIQAKVLLDSQGYREMLAQALTTQVHEFLTGRTIMEGARRFYFGHAVSTSLIDALEGNAGGNAESEARISNLLFDMRWSRYYFRDVLKESAGWLGAPLDQYAKEYENIILRWEKANSLLQVARMKQREGWQAQLSGVVRELAADEYNWYSSLRKALPQASTYPRQSQTDIDNENEHKAALLRIVLDSCRELNAYHNTFIALDEGGNAPLYGRDGRLNSLELVSLLAVVEQGIEEHWGRGLGNALAEIAAASLPESPYQTVGSLVNYLAQQQTLGSDGEGVR</sequence>